<name>A0A8S5UC64_9CAUD</name>
<dbReference type="EMBL" id="BK016062">
    <property type="protein sequence ID" value="DAF92065.1"/>
    <property type="molecule type" value="Genomic_DNA"/>
</dbReference>
<protein>
    <submittedName>
        <fullName evidence="1">Uncharacterized protein</fullName>
    </submittedName>
</protein>
<reference evidence="1" key="1">
    <citation type="journal article" date="2021" name="Proc. Natl. Acad. Sci. U.S.A.">
        <title>A Catalog of Tens of Thousands of Viruses from Human Metagenomes Reveals Hidden Associations with Chronic Diseases.</title>
        <authorList>
            <person name="Tisza M.J."/>
            <person name="Buck C.B."/>
        </authorList>
    </citation>
    <scope>NUCLEOTIDE SEQUENCE</scope>
    <source>
        <strain evidence="1">CtZkC8</strain>
    </source>
</reference>
<proteinExistence type="predicted"/>
<accession>A0A8S5UC64</accession>
<evidence type="ECO:0000313" key="1">
    <source>
        <dbReference type="EMBL" id="DAF92065.1"/>
    </source>
</evidence>
<sequence length="73" mass="8482">MLKEDLLWITDRFAINYIDNKFVFKKVFDTEVLTRTSSSFIRIDDNTIEMNNVNLNKLNECDFVVALSVTSDG</sequence>
<organism evidence="1">
    <name type="scientific">Podoviridae sp. ctZkC8</name>
    <dbReference type="NCBI Taxonomy" id="2825259"/>
    <lineage>
        <taxon>Viruses</taxon>
        <taxon>Duplodnaviria</taxon>
        <taxon>Heunggongvirae</taxon>
        <taxon>Uroviricota</taxon>
        <taxon>Caudoviricetes</taxon>
    </lineage>
</organism>